<organism evidence="2 3">
    <name type="scientific">Parahaliea mediterranea</name>
    <dbReference type="NCBI Taxonomy" id="651086"/>
    <lineage>
        <taxon>Bacteria</taxon>
        <taxon>Pseudomonadati</taxon>
        <taxon>Pseudomonadota</taxon>
        <taxon>Gammaproteobacteria</taxon>
        <taxon>Cellvibrionales</taxon>
        <taxon>Halieaceae</taxon>
        <taxon>Parahaliea</taxon>
    </lineage>
</organism>
<dbReference type="InterPro" id="IPR000120">
    <property type="entry name" value="Amidase"/>
</dbReference>
<gene>
    <name evidence="2" type="ORF">JYP50_12250</name>
</gene>
<proteinExistence type="predicted"/>
<dbReference type="PANTHER" id="PTHR11895:SF151">
    <property type="entry name" value="GLUTAMYL-TRNA(GLN) AMIDOTRANSFERASE SUBUNIT A"/>
    <property type="match status" value="1"/>
</dbReference>
<sequence length="449" mass="45353">MAASAWGGSEKSPGQVVSPPAVVIAQQPYTDNPSEHASFITRASIPPTGAGPLDGMTLGIKDNIHVAGLPNTAGTPALASFVPGEDAGVVARLRAAGATIAGKNNLHELAYGITSANTAYGVVGNARDADYLAGGSSGGTAVAVALGLVDAGIGTDTGGSVRIPAALNGVVGFRPTTGRYPNSGMTLISTTRDTAGPIAMNVRTAALLDSVMADEACGSLEPAKLAGLRLGVPRAYFYDDLSPLVAAAAAASLERLAAAGAVLVEADIADIESLNGAVGFPVVLYETSRLLPDYLARYRPGLGIEAFVDSIASPDVKAVVGDALGGAVDEASYRSAVGEHRRALQGAYRDYFAGHDVEAVIFPTTPLAARPIAGNLETVSLNGERRPTFNTYIRNTDPASNAGIPGISLPAAGGDMPIGMELDGPAGSDCRLLDIAAAIEPLIAAAATR</sequence>
<dbReference type="Gene3D" id="3.90.1300.10">
    <property type="entry name" value="Amidase signature (AS) domain"/>
    <property type="match status" value="1"/>
</dbReference>
<dbReference type="PANTHER" id="PTHR11895">
    <property type="entry name" value="TRANSAMIDASE"/>
    <property type="match status" value="1"/>
</dbReference>
<accession>A0A939IMC6</accession>
<protein>
    <submittedName>
        <fullName evidence="2">Amidase</fullName>
    </submittedName>
</protein>
<dbReference type="AlphaFoldDB" id="A0A939IMC6"/>
<dbReference type="EMBL" id="JAFKCZ010000008">
    <property type="protein sequence ID" value="MBN7797370.1"/>
    <property type="molecule type" value="Genomic_DNA"/>
</dbReference>
<dbReference type="Pfam" id="PF01425">
    <property type="entry name" value="Amidase"/>
    <property type="match status" value="1"/>
</dbReference>
<dbReference type="InterPro" id="IPR036928">
    <property type="entry name" value="AS_sf"/>
</dbReference>
<dbReference type="GO" id="GO:0003824">
    <property type="term" value="F:catalytic activity"/>
    <property type="evidence" value="ECO:0007669"/>
    <property type="project" value="InterPro"/>
</dbReference>
<name>A0A939IMC6_9GAMM</name>
<dbReference type="InterPro" id="IPR020556">
    <property type="entry name" value="Amidase_CS"/>
</dbReference>
<reference evidence="2" key="1">
    <citation type="submission" date="2021-02" db="EMBL/GenBank/DDBJ databases">
        <title>PHA producing bacteria isolated from coastal sediment in Guangdong, Shenzhen.</title>
        <authorList>
            <person name="Zheng W."/>
            <person name="Yu S."/>
            <person name="Huang Y."/>
        </authorList>
    </citation>
    <scope>NUCLEOTIDE SEQUENCE</scope>
    <source>
        <strain evidence="2">TN14-10</strain>
    </source>
</reference>
<evidence type="ECO:0000259" key="1">
    <source>
        <dbReference type="Pfam" id="PF01425"/>
    </source>
</evidence>
<comment type="caution">
    <text evidence="2">The sequence shown here is derived from an EMBL/GenBank/DDBJ whole genome shotgun (WGS) entry which is preliminary data.</text>
</comment>
<dbReference type="InterPro" id="IPR023631">
    <property type="entry name" value="Amidase_dom"/>
</dbReference>
<feature type="domain" description="Amidase" evidence="1">
    <location>
        <begin position="50"/>
        <end position="433"/>
    </location>
</feature>
<dbReference type="SUPFAM" id="SSF75304">
    <property type="entry name" value="Amidase signature (AS) enzymes"/>
    <property type="match status" value="1"/>
</dbReference>
<evidence type="ECO:0000313" key="3">
    <source>
        <dbReference type="Proteomes" id="UP000664303"/>
    </source>
</evidence>
<dbReference type="PROSITE" id="PS00571">
    <property type="entry name" value="AMIDASES"/>
    <property type="match status" value="1"/>
</dbReference>
<evidence type="ECO:0000313" key="2">
    <source>
        <dbReference type="EMBL" id="MBN7797370.1"/>
    </source>
</evidence>
<keyword evidence="3" id="KW-1185">Reference proteome</keyword>
<dbReference type="Proteomes" id="UP000664303">
    <property type="component" value="Unassembled WGS sequence"/>
</dbReference>